<dbReference type="Proteomes" id="UP000654401">
    <property type="component" value="Unassembled WGS sequence"/>
</dbReference>
<evidence type="ECO:0000313" key="1">
    <source>
        <dbReference type="EMBL" id="MBC8518883.1"/>
    </source>
</evidence>
<dbReference type="AlphaFoldDB" id="A0A8J6TRY3"/>
<reference evidence="1 2" key="1">
    <citation type="submission" date="2020-08" db="EMBL/GenBank/DDBJ databases">
        <title>Bridging the membrane lipid divide: bacteria of the FCB group superphylum have the potential to synthesize archaeal ether lipids.</title>
        <authorList>
            <person name="Villanueva L."/>
            <person name="Von Meijenfeldt F.A.B."/>
            <person name="Westbye A.B."/>
            <person name="Yadav S."/>
            <person name="Hopmans E.C."/>
            <person name="Dutilh B.E."/>
            <person name="Sinninghe Damste J.S."/>
        </authorList>
    </citation>
    <scope>NUCLEOTIDE SEQUENCE [LARGE SCALE GENOMIC DNA]</scope>
    <source>
        <strain evidence="1">NIOZ-UU100</strain>
    </source>
</reference>
<evidence type="ECO:0000313" key="2">
    <source>
        <dbReference type="Proteomes" id="UP000654401"/>
    </source>
</evidence>
<dbReference type="InterPro" id="IPR014993">
    <property type="entry name" value="DUF1841"/>
</dbReference>
<sequence>MFTQNREEIRRFYLQAWQKRLQKLPLEPLEVQLVDIIQAHPEYHKLLESGDDGVEKEWTPEMGESNPFLHMGMHMAIREQLSTDRPPGIRQATKKLLKQIGDGHETEHQMMECLGETLWRGQRDGNPPDEQSYLRCVEKLHH</sequence>
<comment type="caution">
    <text evidence="1">The sequence shown here is derived from an EMBL/GenBank/DDBJ whole genome shotgun (WGS) entry which is preliminary data.</text>
</comment>
<accession>A0A8J6TRY3</accession>
<organism evidence="1 2">
    <name type="scientific">Candidatus Thiopontia autotrophica</name>
    <dbReference type="NCBI Taxonomy" id="2841688"/>
    <lineage>
        <taxon>Bacteria</taxon>
        <taxon>Pseudomonadati</taxon>
        <taxon>Pseudomonadota</taxon>
        <taxon>Gammaproteobacteria</taxon>
        <taxon>Candidatus Thiopontia</taxon>
    </lineage>
</organism>
<proteinExistence type="predicted"/>
<dbReference type="EMBL" id="JACNFK010000010">
    <property type="protein sequence ID" value="MBC8518883.1"/>
    <property type="molecule type" value="Genomic_DNA"/>
</dbReference>
<protein>
    <submittedName>
        <fullName evidence="1">DUF1841 family protein</fullName>
    </submittedName>
</protein>
<dbReference type="Pfam" id="PF08897">
    <property type="entry name" value="DUF1841"/>
    <property type="match status" value="1"/>
</dbReference>
<gene>
    <name evidence="1" type="ORF">H8D24_00555</name>
</gene>
<name>A0A8J6TRY3_9GAMM</name>